<protein>
    <submittedName>
        <fullName evidence="3">Uncharacterized protein</fullName>
    </submittedName>
</protein>
<dbReference type="AlphaFoldDB" id="A0ABD3PPE3"/>
<dbReference type="Proteomes" id="UP001530315">
    <property type="component" value="Unassembled WGS sequence"/>
</dbReference>
<feature type="coiled-coil region" evidence="1">
    <location>
        <begin position="22"/>
        <end position="91"/>
    </location>
</feature>
<keyword evidence="1" id="KW-0175">Coiled coil</keyword>
<accession>A0ABD3PPE3</accession>
<keyword evidence="4" id="KW-1185">Reference proteome</keyword>
<feature type="region of interest" description="Disordered" evidence="2">
    <location>
        <begin position="116"/>
        <end position="135"/>
    </location>
</feature>
<comment type="caution">
    <text evidence="3">The sequence shown here is derived from an EMBL/GenBank/DDBJ whole genome shotgun (WGS) entry which is preliminary data.</text>
</comment>
<evidence type="ECO:0000313" key="3">
    <source>
        <dbReference type="EMBL" id="KAL3789822.1"/>
    </source>
</evidence>
<evidence type="ECO:0000313" key="4">
    <source>
        <dbReference type="Proteomes" id="UP001530315"/>
    </source>
</evidence>
<evidence type="ECO:0000256" key="1">
    <source>
        <dbReference type="SAM" id="Coils"/>
    </source>
</evidence>
<proteinExistence type="predicted"/>
<dbReference type="EMBL" id="JALLAZ020000668">
    <property type="protein sequence ID" value="KAL3789822.1"/>
    <property type="molecule type" value="Genomic_DNA"/>
</dbReference>
<feature type="compositionally biased region" description="Basic and acidic residues" evidence="2">
    <location>
        <begin position="119"/>
        <end position="129"/>
    </location>
</feature>
<gene>
    <name evidence="3" type="ORF">ACHAW5_011245</name>
</gene>
<evidence type="ECO:0000256" key="2">
    <source>
        <dbReference type="SAM" id="MobiDB-lite"/>
    </source>
</evidence>
<organism evidence="3 4">
    <name type="scientific">Stephanodiscus triporus</name>
    <dbReference type="NCBI Taxonomy" id="2934178"/>
    <lineage>
        <taxon>Eukaryota</taxon>
        <taxon>Sar</taxon>
        <taxon>Stramenopiles</taxon>
        <taxon>Ochrophyta</taxon>
        <taxon>Bacillariophyta</taxon>
        <taxon>Coscinodiscophyceae</taxon>
        <taxon>Thalassiosirophycidae</taxon>
        <taxon>Stephanodiscales</taxon>
        <taxon>Stephanodiscaceae</taxon>
        <taxon>Stephanodiscus</taxon>
    </lineage>
</organism>
<sequence length="201" mass="23061">MMTFGGGQHRHPAVVERDIEALASAESEYDAMVREREEVDRISESRRRALDEAEEDVRLAMEAEERARKALEDARGRVAESQRILVEAQRSARDVDGMVRKADHDLSKATALLRRRRDAARARTGDERGVRRRGRRGRARSFVVDKADDGTIRLNPDFDRRSSMAAMGFETRTRTTVEALRREELRIEGDYLRLVERRPAG</sequence>
<reference evidence="3 4" key="1">
    <citation type="submission" date="2024-10" db="EMBL/GenBank/DDBJ databases">
        <title>Updated reference genomes for cyclostephanoid diatoms.</title>
        <authorList>
            <person name="Roberts W.R."/>
            <person name="Alverson A.J."/>
        </authorList>
    </citation>
    <scope>NUCLEOTIDE SEQUENCE [LARGE SCALE GENOMIC DNA]</scope>
    <source>
        <strain evidence="3 4">AJA276-08</strain>
    </source>
</reference>
<name>A0ABD3PPE3_9STRA</name>